<keyword evidence="2" id="KW-1133">Transmembrane helix</keyword>
<dbReference type="CDD" id="cd00096">
    <property type="entry name" value="Ig"/>
    <property type="match status" value="1"/>
</dbReference>
<dbReference type="InterPro" id="IPR007110">
    <property type="entry name" value="Ig-like_dom"/>
</dbReference>
<keyword evidence="2" id="KW-0472">Membrane</keyword>
<reference evidence="4" key="1">
    <citation type="submission" date="2021-09" db="EMBL/GenBank/DDBJ databases">
        <title>The genome of Mauremys mutica provides insights into the evolution of semi-aquatic lifestyle.</title>
        <authorList>
            <person name="Gong S."/>
            <person name="Gao Y."/>
        </authorList>
    </citation>
    <scope>NUCLEOTIDE SEQUENCE</scope>
    <source>
        <strain evidence="4">MM-2020</strain>
        <tissue evidence="4">Muscle</tissue>
    </source>
</reference>
<organism evidence="4 5">
    <name type="scientific">Mauremys mutica</name>
    <name type="common">yellowpond turtle</name>
    <dbReference type="NCBI Taxonomy" id="74926"/>
    <lineage>
        <taxon>Eukaryota</taxon>
        <taxon>Metazoa</taxon>
        <taxon>Chordata</taxon>
        <taxon>Craniata</taxon>
        <taxon>Vertebrata</taxon>
        <taxon>Euteleostomi</taxon>
        <taxon>Archelosauria</taxon>
        <taxon>Testudinata</taxon>
        <taxon>Testudines</taxon>
        <taxon>Cryptodira</taxon>
        <taxon>Durocryptodira</taxon>
        <taxon>Testudinoidea</taxon>
        <taxon>Geoemydidae</taxon>
        <taxon>Geoemydinae</taxon>
        <taxon>Mauremys</taxon>
    </lineage>
</organism>
<dbReference type="InterPro" id="IPR036179">
    <property type="entry name" value="Ig-like_dom_sf"/>
</dbReference>
<sequence>MAPTIQRARPQPCGLSIVPKDPAVAFGGDVVLNCTSTCSSHTSLGWETSVTKVTNNGIGWMSLNISNLTVWDLEPLCYVSSTDITEKARLHVYRFSPPEIHLGAEMVAGQQERITCNVFSLVSGSSPSDINVTLSSGGSTLNESRGSPAVGYSFVAQPTQHGQEIVCRAWLRVGHQVLSDSARATLHVGAPPHNMKVSVERLQFGVGANFTVWCSAEGNPPPEVRWELPSNASVELSDRGWTVTVRSAQRAHNGTYRCRTQNRYGASSGHVDVLVEAVAEASSEGSRRSAPPCLARACLNPHVPGQARSFPESPTAKIIAISAIATVPAMLLGILVWGLARRGRPRREARPEPGEATPSRADFEMARASAEDTPEEGGSLNPAEDASP</sequence>
<dbReference type="PROSITE" id="PS50835">
    <property type="entry name" value="IG_LIKE"/>
    <property type="match status" value="1"/>
</dbReference>
<comment type="caution">
    <text evidence="4">The sequence shown here is derived from an EMBL/GenBank/DDBJ whole genome shotgun (WGS) entry which is preliminary data.</text>
</comment>
<dbReference type="InterPro" id="IPR003599">
    <property type="entry name" value="Ig_sub"/>
</dbReference>
<feature type="domain" description="Ig-like" evidence="3">
    <location>
        <begin position="192"/>
        <end position="276"/>
    </location>
</feature>
<keyword evidence="2" id="KW-0812">Transmembrane</keyword>
<dbReference type="Proteomes" id="UP000827986">
    <property type="component" value="Unassembled WGS sequence"/>
</dbReference>
<feature type="transmembrane region" description="Helical" evidence="2">
    <location>
        <begin position="318"/>
        <end position="340"/>
    </location>
</feature>
<dbReference type="SMART" id="SM00408">
    <property type="entry name" value="IGc2"/>
    <property type="match status" value="1"/>
</dbReference>
<dbReference type="InterPro" id="IPR003598">
    <property type="entry name" value="Ig_sub2"/>
</dbReference>
<dbReference type="PANTHER" id="PTHR13771">
    <property type="entry name" value="INTERCELLULAR ADHESION MOLECULE"/>
    <property type="match status" value="1"/>
</dbReference>
<dbReference type="InterPro" id="IPR013768">
    <property type="entry name" value="ICAM_N"/>
</dbReference>
<dbReference type="EMBL" id="JAHDVG010000475">
    <property type="protein sequence ID" value="KAH1176127.1"/>
    <property type="molecule type" value="Genomic_DNA"/>
</dbReference>
<dbReference type="GO" id="GO:0005178">
    <property type="term" value="F:integrin binding"/>
    <property type="evidence" value="ECO:0007669"/>
    <property type="project" value="InterPro"/>
</dbReference>
<dbReference type="AlphaFoldDB" id="A0A9D4ATW5"/>
<dbReference type="SUPFAM" id="SSF48726">
    <property type="entry name" value="Immunoglobulin"/>
    <property type="match status" value="3"/>
</dbReference>
<dbReference type="Gene3D" id="2.60.40.10">
    <property type="entry name" value="Immunoglobulins"/>
    <property type="match status" value="3"/>
</dbReference>
<evidence type="ECO:0000256" key="1">
    <source>
        <dbReference type="SAM" id="MobiDB-lite"/>
    </source>
</evidence>
<dbReference type="Pfam" id="PF03921">
    <property type="entry name" value="ICAM_N"/>
    <property type="match status" value="1"/>
</dbReference>
<dbReference type="GO" id="GO:0005886">
    <property type="term" value="C:plasma membrane"/>
    <property type="evidence" value="ECO:0007669"/>
    <property type="project" value="TreeGrafter"/>
</dbReference>
<accession>A0A9D4ATW5</accession>
<evidence type="ECO:0000313" key="4">
    <source>
        <dbReference type="EMBL" id="KAH1176127.1"/>
    </source>
</evidence>
<name>A0A9D4ATW5_9SAUR</name>
<gene>
    <name evidence="4" type="ORF">KIL84_020861</name>
</gene>
<dbReference type="GO" id="GO:0007155">
    <property type="term" value="P:cell adhesion"/>
    <property type="evidence" value="ECO:0007669"/>
    <property type="project" value="InterPro"/>
</dbReference>
<keyword evidence="5" id="KW-1185">Reference proteome</keyword>
<dbReference type="InterPro" id="IPR047012">
    <property type="entry name" value="ICAM_VCAM"/>
</dbReference>
<dbReference type="Pfam" id="PF13927">
    <property type="entry name" value="Ig_3"/>
    <property type="match status" value="1"/>
</dbReference>
<dbReference type="SMART" id="SM00409">
    <property type="entry name" value="IG"/>
    <property type="match status" value="2"/>
</dbReference>
<protein>
    <recommendedName>
        <fullName evidence="3">Ig-like domain-containing protein</fullName>
    </recommendedName>
</protein>
<evidence type="ECO:0000313" key="5">
    <source>
        <dbReference type="Proteomes" id="UP000827986"/>
    </source>
</evidence>
<evidence type="ECO:0000259" key="3">
    <source>
        <dbReference type="PROSITE" id="PS50835"/>
    </source>
</evidence>
<dbReference type="PANTHER" id="PTHR13771:SF9">
    <property type="entry name" value="INTERCELLULAR ADHESION MOLECULE 5"/>
    <property type="match status" value="1"/>
</dbReference>
<dbReference type="InterPro" id="IPR013783">
    <property type="entry name" value="Ig-like_fold"/>
</dbReference>
<feature type="region of interest" description="Disordered" evidence="1">
    <location>
        <begin position="343"/>
        <end position="388"/>
    </location>
</feature>
<proteinExistence type="predicted"/>
<evidence type="ECO:0000256" key="2">
    <source>
        <dbReference type="SAM" id="Phobius"/>
    </source>
</evidence>